<comment type="caution">
    <text evidence="3">The sequence shown here is derived from an EMBL/GenBank/DDBJ whole genome shotgun (WGS) entry which is preliminary data.</text>
</comment>
<dbReference type="SUPFAM" id="SSF56529">
    <property type="entry name" value="FAH"/>
    <property type="match status" value="1"/>
</dbReference>
<proteinExistence type="predicted"/>
<dbReference type="InterPro" id="IPR036663">
    <property type="entry name" value="Fumarylacetoacetase_C_sf"/>
</dbReference>
<dbReference type="Pfam" id="PF01557">
    <property type="entry name" value="FAA_hydrolase"/>
    <property type="match status" value="1"/>
</dbReference>
<dbReference type="OrthoDB" id="5197601at2"/>
<dbReference type="GO" id="GO:0046872">
    <property type="term" value="F:metal ion binding"/>
    <property type="evidence" value="ECO:0007669"/>
    <property type="project" value="UniProtKB-KW"/>
</dbReference>
<gene>
    <name evidence="3" type="ORF">DJ018_07255</name>
</gene>
<dbReference type="AlphaFoldDB" id="A0A328ARP3"/>
<dbReference type="GO" id="GO:0018773">
    <property type="term" value="F:acetylpyruvate hydrolase activity"/>
    <property type="evidence" value="ECO:0007669"/>
    <property type="project" value="TreeGrafter"/>
</dbReference>
<evidence type="ECO:0000313" key="3">
    <source>
        <dbReference type="EMBL" id="RAK57712.1"/>
    </source>
</evidence>
<evidence type="ECO:0000259" key="2">
    <source>
        <dbReference type="Pfam" id="PF01557"/>
    </source>
</evidence>
<evidence type="ECO:0000313" key="4">
    <source>
        <dbReference type="Proteomes" id="UP000249725"/>
    </source>
</evidence>
<reference evidence="4" key="1">
    <citation type="submission" date="2018-05" db="EMBL/GenBank/DDBJ databases">
        <authorList>
            <person name="Li X."/>
        </authorList>
    </citation>
    <scope>NUCLEOTIDE SEQUENCE [LARGE SCALE GENOMIC DNA]</scope>
    <source>
        <strain evidence="4">YIM 73061</strain>
    </source>
</reference>
<keyword evidence="3" id="KW-0378">Hydrolase</keyword>
<protein>
    <submittedName>
        <fullName evidence="3">FAA hydrolase family protein</fullName>
    </submittedName>
</protein>
<dbReference type="Gene3D" id="3.90.850.10">
    <property type="entry name" value="Fumarylacetoacetase-like, C-terminal domain"/>
    <property type="match status" value="1"/>
</dbReference>
<dbReference type="RefSeq" id="WP_111514163.1">
    <property type="nucleotide sequence ID" value="NZ_QFYR01000001.1"/>
</dbReference>
<dbReference type="PANTHER" id="PTHR11820:SF90">
    <property type="entry name" value="FLUTATHIONE S-TRANSFERASE"/>
    <property type="match status" value="1"/>
</dbReference>
<name>A0A328ARP3_9CAUL</name>
<sequence>MSAYLFEPAVAAVPVEGEAALFPVRRVLCVGRNYAAHRREMGAAEDDRDPPFFFAKPADALVPPGRDVAYPPATANLHHEIELVVAIGKSGVGIAPDAALDLVFGYAVGVDLTRRDIQAEAKKKAQPWEAAKAFDQSAPISAIRRWSGPAPQGAIRLSVNGEVRQDGSVADMIWNIAEIVAEASKLWRLEPGDLIFTGTPEGVGPLIRGDQVDGEVEGVGRLSFRMA</sequence>
<dbReference type="PANTHER" id="PTHR11820">
    <property type="entry name" value="ACYLPYRUVASE"/>
    <property type="match status" value="1"/>
</dbReference>
<organism evidence="3 4">
    <name type="scientific">Phenylobacterium deserti</name>
    <dbReference type="NCBI Taxonomy" id="1914756"/>
    <lineage>
        <taxon>Bacteria</taxon>
        <taxon>Pseudomonadati</taxon>
        <taxon>Pseudomonadota</taxon>
        <taxon>Alphaproteobacteria</taxon>
        <taxon>Caulobacterales</taxon>
        <taxon>Caulobacteraceae</taxon>
        <taxon>Phenylobacterium</taxon>
    </lineage>
</organism>
<feature type="domain" description="Fumarylacetoacetase-like C-terminal" evidence="2">
    <location>
        <begin position="27"/>
        <end position="225"/>
    </location>
</feature>
<dbReference type="EMBL" id="QFYR01000001">
    <property type="protein sequence ID" value="RAK57712.1"/>
    <property type="molecule type" value="Genomic_DNA"/>
</dbReference>
<keyword evidence="4" id="KW-1185">Reference proteome</keyword>
<dbReference type="InterPro" id="IPR011234">
    <property type="entry name" value="Fumarylacetoacetase-like_C"/>
</dbReference>
<keyword evidence="1" id="KW-0479">Metal-binding</keyword>
<evidence type="ECO:0000256" key="1">
    <source>
        <dbReference type="ARBA" id="ARBA00022723"/>
    </source>
</evidence>
<accession>A0A328ARP3</accession>
<dbReference type="Proteomes" id="UP000249725">
    <property type="component" value="Unassembled WGS sequence"/>
</dbReference>